<evidence type="ECO:0000313" key="2">
    <source>
        <dbReference type="Proteomes" id="UP000232688"/>
    </source>
</evidence>
<dbReference type="AlphaFoldDB" id="A0A2N0QL14"/>
<protein>
    <submittedName>
        <fullName evidence="1">Uncharacterized protein</fullName>
    </submittedName>
</protein>
<proteinExistence type="predicted"/>
<comment type="caution">
    <text evidence="1">The sequence shown here is derived from an EMBL/GenBank/DDBJ whole genome shotgun (WGS) entry which is preliminary data.</text>
</comment>
<organism evidence="1 2">
    <name type="scientific">Rhizophagus irregularis</name>
    <dbReference type="NCBI Taxonomy" id="588596"/>
    <lineage>
        <taxon>Eukaryota</taxon>
        <taxon>Fungi</taxon>
        <taxon>Fungi incertae sedis</taxon>
        <taxon>Mucoromycota</taxon>
        <taxon>Glomeromycotina</taxon>
        <taxon>Glomeromycetes</taxon>
        <taxon>Glomerales</taxon>
        <taxon>Glomeraceae</taxon>
        <taxon>Rhizophagus</taxon>
    </lineage>
</organism>
<sequence>MVYEKRRTISKINWYTIFDIWEKQDSNIFELYSNLKKIYPKRHKFGDRGLRA</sequence>
<dbReference type="EMBL" id="LLXH01007101">
    <property type="protein sequence ID" value="PKC51733.1"/>
    <property type="molecule type" value="Genomic_DNA"/>
</dbReference>
<name>A0A2N0QL14_9GLOM</name>
<evidence type="ECO:0000313" key="1">
    <source>
        <dbReference type="EMBL" id="PKC51733.1"/>
    </source>
</evidence>
<accession>A0A2N0QL14</accession>
<gene>
    <name evidence="1" type="ORF">RhiirA1_483112</name>
</gene>
<reference evidence="1 2" key="1">
    <citation type="submission" date="2017-10" db="EMBL/GenBank/DDBJ databases">
        <title>Extensive intraspecific genome diversity in a model arbuscular mycorrhizal fungus.</title>
        <authorList>
            <person name="Chen E.C.H."/>
            <person name="Morin E."/>
            <person name="Baudet D."/>
            <person name="Noel J."/>
            <person name="Ndikumana S."/>
            <person name="Charron P."/>
            <person name="St-Onge C."/>
            <person name="Giorgi J."/>
            <person name="Grigoriev I.V."/>
            <person name="Roux C."/>
            <person name="Martin F.M."/>
            <person name="Corradi N."/>
        </authorList>
    </citation>
    <scope>NUCLEOTIDE SEQUENCE [LARGE SCALE GENOMIC DNA]</scope>
    <source>
        <strain evidence="1 2">A1</strain>
    </source>
</reference>
<dbReference type="Proteomes" id="UP000232688">
    <property type="component" value="Unassembled WGS sequence"/>
</dbReference>
<dbReference type="VEuPathDB" id="FungiDB:RhiirA1_483112"/>
<reference evidence="1 2" key="2">
    <citation type="submission" date="2017-10" db="EMBL/GenBank/DDBJ databases">
        <title>Genome analyses suggest a sexual origin of heterokaryosis in a supposedly ancient asexual fungus.</title>
        <authorList>
            <person name="Corradi N."/>
            <person name="Sedzielewska K."/>
            <person name="Noel J."/>
            <person name="Charron P."/>
            <person name="Farinelli L."/>
            <person name="Marton T."/>
            <person name="Kruger M."/>
            <person name="Pelin A."/>
            <person name="Brachmann A."/>
            <person name="Corradi N."/>
        </authorList>
    </citation>
    <scope>NUCLEOTIDE SEQUENCE [LARGE SCALE GENOMIC DNA]</scope>
    <source>
        <strain evidence="1 2">A1</strain>
    </source>
</reference>